<dbReference type="AlphaFoldDB" id="A0A835YKV7"/>
<protein>
    <submittedName>
        <fullName evidence="2">Uncharacterized protein</fullName>
    </submittedName>
</protein>
<evidence type="ECO:0000313" key="2">
    <source>
        <dbReference type="EMBL" id="KAG2499549.1"/>
    </source>
</evidence>
<feature type="region of interest" description="Disordered" evidence="1">
    <location>
        <begin position="232"/>
        <end position="256"/>
    </location>
</feature>
<sequence>MIAPDNLYCRDSLLDQAVLCARAGVPLCATEPYAAGCEVVAAGQLRPSSLNDGLLEALIGNAAESLGTAYNVLQGDSYCRAKWLANATLVTDISTRNNITYTTTSSGGSLLLGKLFVPDLAGTCDAGSQAAAAARACAASAASASAAACLAVPSRCRWVPDSDVNDPLRCDLDLHAFTTGPGLLDPNDPWARAYQAAALGCAARTTQADCAAQGTVSVDKAVISTWSFTVTDSIDPAPSPPPPPPSPPPPSPGAATAAGPLALPLLALLSLLAAALSHATLL</sequence>
<dbReference type="EMBL" id="JAEHOE010000006">
    <property type="protein sequence ID" value="KAG2499549.1"/>
    <property type="molecule type" value="Genomic_DNA"/>
</dbReference>
<keyword evidence="3" id="KW-1185">Reference proteome</keyword>
<reference evidence="2" key="1">
    <citation type="journal article" date="2020" name="bioRxiv">
        <title>Comparative genomics of Chlamydomonas.</title>
        <authorList>
            <person name="Craig R.J."/>
            <person name="Hasan A.R."/>
            <person name="Ness R.W."/>
            <person name="Keightley P.D."/>
        </authorList>
    </citation>
    <scope>NUCLEOTIDE SEQUENCE</scope>
    <source>
        <strain evidence="2">CCAP 11/70</strain>
    </source>
</reference>
<evidence type="ECO:0000256" key="1">
    <source>
        <dbReference type="SAM" id="MobiDB-lite"/>
    </source>
</evidence>
<dbReference type="Proteomes" id="UP000612055">
    <property type="component" value="Unassembled WGS sequence"/>
</dbReference>
<feature type="compositionally biased region" description="Pro residues" evidence="1">
    <location>
        <begin position="237"/>
        <end position="252"/>
    </location>
</feature>
<name>A0A835YKV7_9CHLO</name>
<gene>
    <name evidence="2" type="ORF">HYH03_002494</name>
</gene>
<dbReference type="OrthoDB" id="545260at2759"/>
<accession>A0A835YKV7</accession>
<proteinExistence type="predicted"/>
<evidence type="ECO:0000313" key="3">
    <source>
        <dbReference type="Proteomes" id="UP000612055"/>
    </source>
</evidence>
<comment type="caution">
    <text evidence="2">The sequence shown here is derived from an EMBL/GenBank/DDBJ whole genome shotgun (WGS) entry which is preliminary data.</text>
</comment>
<organism evidence="2 3">
    <name type="scientific">Edaphochlamys debaryana</name>
    <dbReference type="NCBI Taxonomy" id="47281"/>
    <lineage>
        <taxon>Eukaryota</taxon>
        <taxon>Viridiplantae</taxon>
        <taxon>Chlorophyta</taxon>
        <taxon>core chlorophytes</taxon>
        <taxon>Chlorophyceae</taxon>
        <taxon>CS clade</taxon>
        <taxon>Chlamydomonadales</taxon>
        <taxon>Chlamydomonadales incertae sedis</taxon>
        <taxon>Edaphochlamys</taxon>
    </lineage>
</organism>